<feature type="region of interest" description="Disordered" evidence="1">
    <location>
        <begin position="43"/>
        <end position="64"/>
    </location>
</feature>
<dbReference type="InterPro" id="IPR002575">
    <property type="entry name" value="Aminoglycoside_PTrfase"/>
</dbReference>
<feature type="domain" description="Aminoglycoside phosphotransferase" evidence="2">
    <location>
        <begin position="28"/>
        <end position="297"/>
    </location>
</feature>
<sequence length="397" mass="44300">MTTKNIRADAAEAIAREFALDGDVVAARPYGAGHINDTFLVETDDAASSERGPTTTTTTTTDRRPRRYVLQRINGDVFRRPDEVMENVVRVCDHARARLIGKPDADRRALRLVPTKAWGGRSRGSDQRSSWWFVDDAGGRWRCYHLVPNATGHDVVSIPEQARAAARAFGSFQSLLSDMPPGVRLHETIPNFHDTPSRFEAFRAAVANDVRGRVALAGTEIDFAFDRERDARVLVDALRDGVIPERIAHNDAKIGNVLLDDVTHDGLCVVDLDTVMPGTVLYDFGDLVRTSTSPAPEDETDASRVTMRFDVFEALVEGYLESTRDFLTLAEKSLLPFSGKLITFEIGLRFLTDYLDGDKYFKVDRPGHNLDRARAQFWLVKSIEEQMSEMQALVDGL</sequence>
<dbReference type="SUPFAM" id="SSF56112">
    <property type="entry name" value="Protein kinase-like (PK-like)"/>
    <property type="match status" value="1"/>
</dbReference>
<reference evidence="3 4" key="1">
    <citation type="submission" date="2024-10" db="EMBL/GenBank/DDBJ databases">
        <title>Updated reference genomes for cyclostephanoid diatoms.</title>
        <authorList>
            <person name="Roberts W.R."/>
            <person name="Alverson A.J."/>
        </authorList>
    </citation>
    <scope>NUCLEOTIDE SEQUENCE [LARGE SCALE GENOMIC DNA]</scope>
    <source>
        <strain evidence="3 4">AJA276-08</strain>
    </source>
</reference>
<accession>A0ABD3NA61</accession>
<dbReference type="PANTHER" id="PTHR21064:SF5">
    <property type="entry name" value="SLR1880 PROTEIN"/>
    <property type="match status" value="1"/>
</dbReference>
<evidence type="ECO:0000313" key="3">
    <source>
        <dbReference type="EMBL" id="KAL3771457.1"/>
    </source>
</evidence>
<protein>
    <recommendedName>
        <fullName evidence="2">Aminoglycoside phosphotransferase domain-containing protein</fullName>
    </recommendedName>
</protein>
<name>A0ABD3NA61_9STRA</name>
<dbReference type="Pfam" id="PF01636">
    <property type="entry name" value="APH"/>
    <property type="match status" value="1"/>
</dbReference>
<dbReference type="PANTHER" id="PTHR21064">
    <property type="entry name" value="AMINOGLYCOSIDE PHOSPHOTRANSFERASE DOMAIN-CONTAINING PROTEIN-RELATED"/>
    <property type="match status" value="1"/>
</dbReference>
<organism evidence="3 4">
    <name type="scientific">Stephanodiscus triporus</name>
    <dbReference type="NCBI Taxonomy" id="2934178"/>
    <lineage>
        <taxon>Eukaryota</taxon>
        <taxon>Sar</taxon>
        <taxon>Stramenopiles</taxon>
        <taxon>Ochrophyta</taxon>
        <taxon>Bacillariophyta</taxon>
        <taxon>Coscinodiscophyceae</taxon>
        <taxon>Thalassiosirophycidae</taxon>
        <taxon>Stephanodiscales</taxon>
        <taxon>Stephanodiscaceae</taxon>
        <taxon>Stephanodiscus</taxon>
    </lineage>
</organism>
<dbReference type="AlphaFoldDB" id="A0ABD3NA61"/>
<dbReference type="Proteomes" id="UP001530315">
    <property type="component" value="Unassembled WGS sequence"/>
</dbReference>
<proteinExistence type="predicted"/>
<keyword evidence="4" id="KW-1185">Reference proteome</keyword>
<gene>
    <name evidence="3" type="ORF">ACHAW5_000112</name>
</gene>
<dbReference type="EMBL" id="JALLAZ020001602">
    <property type="protein sequence ID" value="KAL3771457.1"/>
    <property type="molecule type" value="Genomic_DNA"/>
</dbReference>
<dbReference type="InterPro" id="IPR011009">
    <property type="entry name" value="Kinase-like_dom_sf"/>
</dbReference>
<dbReference type="Gene3D" id="3.90.1200.10">
    <property type="match status" value="1"/>
</dbReference>
<comment type="caution">
    <text evidence="3">The sequence shown here is derived from an EMBL/GenBank/DDBJ whole genome shotgun (WGS) entry which is preliminary data.</text>
</comment>
<evidence type="ECO:0000256" key="1">
    <source>
        <dbReference type="SAM" id="MobiDB-lite"/>
    </source>
</evidence>
<evidence type="ECO:0000259" key="2">
    <source>
        <dbReference type="Pfam" id="PF01636"/>
    </source>
</evidence>
<evidence type="ECO:0000313" key="4">
    <source>
        <dbReference type="Proteomes" id="UP001530315"/>
    </source>
</evidence>
<dbReference type="InterPro" id="IPR050249">
    <property type="entry name" value="Pseudomonas-type_ThrB"/>
</dbReference>